<dbReference type="AlphaFoldDB" id="A0A2P2Q1P4"/>
<accession>A0A2P2Q1P4</accession>
<sequence>MASFKHREWKFNYFSSFFLTGINYREFRWKQET</sequence>
<reference evidence="1" key="1">
    <citation type="submission" date="2018-02" db="EMBL/GenBank/DDBJ databases">
        <title>Rhizophora mucronata_Transcriptome.</title>
        <authorList>
            <person name="Meera S.P."/>
            <person name="Sreeshan A."/>
            <person name="Augustine A."/>
        </authorList>
    </citation>
    <scope>NUCLEOTIDE SEQUENCE</scope>
    <source>
        <tissue evidence="1">Leaf</tissue>
    </source>
</reference>
<evidence type="ECO:0000313" key="1">
    <source>
        <dbReference type="EMBL" id="MBX60887.1"/>
    </source>
</evidence>
<dbReference type="EMBL" id="GGEC01080403">
    <property type="protein sequence ID" value="MBX60887.1"/>
    <property type="molecule type" value="Transcribed_RNA"/>
</dbReference>
<name>A0A2P2Q1P4_RHIMU</name>
<protein>
    <submittedName>
        <fullName evidence="1">Uncharacterized protein</fullName>
    </submittedName>
</protein>
<organism evidence="1">
    <name type="scientific">Rhizophora mucronata</name>
    <name type="common">Asiatic mangrove</name>
    <dbReference type="NCBI Taxonomy" id="61149"/>
    <lineage>
        <taxon>Eukaryota</taxon>
        <taxon>Viridiplantae</taxon>
        <taxon>Streptophyta</taxon>
        <taxon>Embryophyta</taxon>
        <taxon>Tracheophyta</taxon>
        <taxon>Spermatophyta</taxon>
        <taxon>Magnoliopsida</taxon>
        <taxon>eudicotyledons</taxon>
        <taxon>Gunneridae</taxon>
        <taxon>Pentapetalae</taxon>
        <taxon>rosids</taxon>
        <taxon>fabids</taxon>
        <taxon>Malpighiales</taxon>
        <taxon>Rhizophoraceae</taxon>
        <taxon>Rhizophora</taxon>
    </lineage>
</organism>
<proteinExistence type="predicted"/>